<accession>A0ABT1K2M8</accession>
<keyword evidence="2" id="KW-1185">Reference proteome</keyword>
<dbReference type="Proteomes" id="UP001320766">
    <property type="component" value="Unassembled WGS sequence"/>
</dbReference>
<comment type="caution">
    <text evidence="1">The sequence shown here is derived from an EMBL/GenBank/DDBJ whole genome shotgun (WGS) entry which is preliminary data.</text>
</comment>
<reference evidence="1 2" key="1">
    <citation type="submission" date="2022-06" db="EMBL/GenBank/DDBJ databases">
        <title>Sequencing the genomes of 1000 actinobacteria strains.</title>
        <authorList>
            <person name="Klenk H.-P."/>
        </authorList>
    </citation>
    <scope>NUCLEOTIDE SEQUENCE [LARGE SCALE GENOMIC DNA]</scope>
    <source>
        <strain evidence="1 2">DSM 44170</strain>
    </source>
</reference>
<dbReference type="EMBL" id="JAMZEC010000001">
    <property type="protein sequence ID" value="MCP2348130.1"/>
    <property type="molecule type" value="Genomic_DNA"/>
</dbReference>
<protein>
    <submittedName>
        <fullName evidence="1">Uncharacterized protein</fullName>
    </submittedName>
</protein>
<name>A0ABT1K2M8_9ACTN</name>
<dbReference type="RefSeq" id="WP_253771606.1">
    <property type="nucleotide sequence ID" value="NZ_BAAAVE010000006.1"/>
</dbReference>
<proteinExistence type="predicted"/>
<evidence type="ECO:0000313" key="2">
    <source>
        <dbReference type="Proteomes" id="UP001320766"/>
    </source>
</evidence>
<evidence type="ECO:0000313" key="1">
    <source>
        <dbReference type="EMBL" id="MCP2348130.1"/>
    </source>
</evidence>
<sequence>MTTKKDLLRELRVHLRGARGTSYSSTSAIGDLYEGYVFALVVDEARKGRASVRYEDIDGNKTSNLIFRTSPGQLYSRANAYTHAVVEFGSTAPPLEVHVGVKVQGRSGVLHECDVLVLTQEEADQSRSAYVAPKARNCILAIECKFYSSNLPLDLARSFQGLGADLGERARPTFVSNSTSGTVKRYLTHKGRDWEHGVVPGNTSQVVGLVNKIREAFKLYMSSNDPSYHL</sequence>
<gene>
    <name evidence="1" type="ORF">HD595_004252</name>
</gene>
<organism evidence="1 2">
    <name type="scientific">Nonomuraea roseoviolacea subsp. carminata</name>
    <dbReference type="NCBI Taxonomy" id="160689"/>
    <lineage>
        <taxon>Bacteria</taxon>
        <taxon>Bacillati</taxon>
        <taxon>Actinomycetota</taxon>
        <taxon>Actinomycetes</taxon>
        <taxon>Streptosporangiales</taxon>
        <taxon>Streptosporangiaceae</taxon>
        <taxon>Nonomuraea</taxon>
    </lineage>
</organism>